<evidence type="ECO:0000313" key="7">
    <source>
        <dbReference type="EMBL" id="PWN87121.1"/>
    </source>
</evidence>
<dbReference type="OrthoDB" id="429813at2759"/>
<feature type="region of interest" description="Disordered" evidence="4">
    <location>
        <begin position="1"/>
        <end position="89"/>
    </location>
</feature>
<dbReference type="InParanoid" id="A0A316YD71"/>
<dbReference type="Pfam" id="PF00501">
    <property type="entry name" value="AMP-binding"/>
    <property type="match status" value="1"/>
</dbReference>
<name>A0A316YD71_9BASI</name>
<dbReference type="Pfam" id="PF23562">
    <property type="entry name" value="AMP-binding_C_3"/>
    <property type="match status" value="1"/>
</dbReference>
<dbReference type="EMBL" id="KZ819641">
    <property type="protein sequence ID" value="PWN87121.1"/>
    <property type="molecule type" value="Genomic_DNA"/>
</dbReference>
<dbReference type="Gene3D" id="3.40.50.12780">
    <property type="entry name" value="N-terminal domain of ligase-like"/>
    <property type="match status" value="1"/>
</dbReference>
<accession>A0A316YD71</accession>
<dbReference type="STRING" id="215250.A0A316YD71"/>
<evidence type="ECO:0000256" key="1">
    <source>
        <dbReference type="ARBA" id="ARBA00022450"/>
    </source>
</evidence>
<feature type="domain" description="AMP-dependent synthetase/ligase" evidence="5">
    <location>
        <begin position="196"/>
        <end position="493"/>
    </location>
</feature>
<gene>
    <name evidence="7" type="ORF">FA10DRAFT_304523</name>
</gene>
<dbReference type="SUPFAM" id="SSF51735">
    <property type="entry name" value="NAD(P)-binding Rossmann-fold domains"/>
    <property type="match status" value="1"/>
</dbReference>
<sequence length="1441" mass="156121">MERQTDIGVDGGASGKGTPTRGVIADAQRGSALAEASSSESELTVKHPEEHDDNDDDDNDGSKFDRRSGEGRREKGDRQKEDGGEEGPSAFLLSSLLSWSALHNRHHPFRRDLYHLRPAPSFPSSSSSSSSRLGTETEAAPVKSDSLEVGSLLSSAQLTWKTTTFGAFERLVDGAMRWLGLLRIGRRHTSAEASHRGLVVLMLASNDVVSTAISFGLIKAQLPVFPIAAAELTTDIVVKMLDNARIGLRVVEDERDEAEGQKERVVAVLYSAMYTKQANALRERWYADKITFQPLLSFKELEKESQQDSTAPLSQIKKEDVDVDSTCLLLHSSGSDRSVPVVCRYTHRTIVGAAKMTRDEEYTWLPNSCGETILVDAPLHTVLGWTMGPLAALSGGRVPAYIPTGPTPRSKVVVDLAQSCHASQALLTTKQLEELHRKPESVRILASLRCVWYSGAKLALGAKMRLEQAGVRLLSMYYVTEAGPLGMTHQTPKPGTEPCSGEWITLRSDLEFFLDSVGKDAEGKKLHEIVVLDTPGMKLNIDDRFGVFRTGDLCEIMPSSCKEEDEQQPLLTVKIRGKKEGLLILTTGESIQCAPFEHCVERHPLVKHCILFGHLRELVGVLIELESSADGRDEDVMQSLYPTIDALNNVMPTYARVFFPDMIVLTDSSRPLPLTPRGSVCRSDALDLYQAEIRNVYGTVLGAATANARMVDGTVNGGTAAGGHEATPLAALSHTEIMRFVCETVLAYIEPKSCLSPNMSLLELGLDSLRASLIRAALVKGLEHALEAGLGGPQRSIFEPSNLPSSFCFEHPTIAGLSTALERFTFDDAGHAREQVALMKRWVSMYSLREVKTPLNATRLQQGKPTKGLRSNSPLAHDSFLKLSIGGTKFVGGAKSQQGGSRLSTASSFLFGRKSKATVVTTDDALTASDTNKRRSSLFSNAQDLLFASKKRGSIDVLSDANIETLSSGSKAGQRPAGAAGTVFDRVSSKLASAATLRRKRRASRVLLFGGSTGALGCALVETLVPRSDVSRVCILVRRKANGWNAQQRQVECMKAKSLHHAPALDPKVVYLLVNGLEGASNDEEDEDEVETFARTNKVDTIIHGAWRVNFSQPLAEFEGLIRSVTRSINVARRCGAKLVFISSLAAVARAGELEESSLGYNGGEGGPISSNQPLYLGEDDLCPLEWAAGGYGASKAVAERLVSGAIRADPSFRGFTIRLGQLMGDSRTGRWNANEWVPIVLRSAAHIGAFPSHETLGPVDWLAVDQAADIVATVALSSRLPSPSETNVVNVAHLRKKPWSAAVQAFSNHLPRHVKIVTLDEWLEKLKQAIEEERERIQSEQVARDAVSGLMTREEVERAIRAKVPAVVLVGQFEQLAGLVRATTLDIGEAANGVSLDASEGLGHRNEGATPGLAEGKLERARAFDSDLAKLFLSRLAPSP</sequence>
<dbReference type="InterPro" id="IPR051414">
    <property type="entry name" value="Adenylate-forming_Reductase"/>
</dbReference>
<reference evidence="7 8" key="1">
    <citation type="journal article" date="2018" name="Mol. Biol. Evol.">
        <title>Broad Genomic Sampling Reveals a Smut Pathogenic Ancestry of the Fungal Clade Ustilaginomycotina.</title>
        <authorList>
            <person name="Kijpornyongpan T."/>
            <person name="Mondo S.J."/>
            <person name="Barry K."/>
            <person name="Sandor L."/>
            <person name="Lee J."/>
            <person name="Lipzen A."/>
            <person name="Pangilinan J."/>
            <person name="LaButti K."/>
            <person name="Hainaut M."/>
            <person name="Henrissat B."/>
            <person name="Grigoriev I.V."/>
            <person name="Spatafora J.W."/>
            <person name="Aime M.C."/>
        </authorList>
    </citation>
    <scope>NUCLEOTIDE SEQUENCE [LARGE SCALE GENOMIC DNA]</scope>
    <source>
        <strain evidence="7 8">MCA 4198</strain>
    </source>
</reference>
<keyword evidence="1" id="KW-0596">Phosphopantetheine</keyword>
<evidence type="ECO:0000259" key="6">
    <source>
        <dbReference type="Pfam" id="PF07993"/>
    </source>
</evidence>
<dbReference type="Gene3D" id="3.40.50.720">
    <property type="entry name" value="NAD(P)-binding Rossmann-like Domain"/>
    <property type="match status" value="1"/>
</dbReference>
<dbReference type="Proteomes" id="UP000245768">
    <property type="component" value="Unassembled WGS sequence"/>
</dbReference>
<keyword evidence="2" id="KW-0597">Phosphoprotein</keyword>
<proteinExistence type="predicted"/>
<dbReference type="SUPFAM" id="SSF56801">
    <property type="entry name" value="Acetyl-CoA synthetase-like"/>
    <property type="match status" value="1"/>
</dbReference>
<evidence type="ECO:0000256" key="2">
    <source>
        <dbReference type="ARBA" id="ARBA00022553"/>
    </source>
</evidence>
<keyword evidence="3" id="KW-0175">Coiled coil</keyword>
<dbReference type="InterPro" id="IPR013120">
    <property type="entry name" value="FAR_NAD-bd"/>
</dbReference>
<dbReference type="InterPro" id="IPR036291">
    <property type="entry name" value="NAD(P)-bd_dom_sf"/>
</dbReference>
<evidence type="ECO:0000256" key="3">
    <source>
        <dbReference type="SAM" id="Coils"/>
    </source>
</evidence>
<dbReference type="GeneID" id="37047282"/>
<evidence type="ECO:0000259" key="5">
    <source>
        <dbReference type="Pfam" id="PF00501"/>
    </source>
</evidence>
<feature type="region of interest" description="Disordered" evidence="4">
    <location>
        <begin position="120"/>
        <end position="144"/>
    </location>
</feature>
<feature type="coiled-coil region" evidence="3">
    <location>
        <begin position="1317"/>
        <end position="1344"/>
    </location>
</feature>
<feature type="compositionally biased region" description="Basic and acidic residues" evidence="4">
    <location>
        <begin position="60"/>
        <end position="82"/>
    </location>
</feature>
<feature type="domain" description="Thioester reductase (TE)" evidence="6">
    <location>
        <begin position="1011"/>
        <end position="1270"/>
    </location>
</feature>
<dbReference type="InterPro" id="IPR042099">
    <property type="entry name" value="ANL_N_sf"/>
</dbReference>
<feature type="compositionally biased region" description="Low complexity" evidence="4">
    <location>
        <begin position="31"/>
        <end position="42"/>
    </location>
</feature>
<organism evidence="7 8">
    <name type="scientific">Acaromyces ingoldii</name>
    <dbReference type="NCBI Taxonomy" id="215250"/>
    <lineage>
        <taxon>Eukaryota</taxon>
        <taxon>Fungi</taxon>
        <taxon>Dikarya</taxon>
        <taxon>Basidiomycota</taxon>
        <taxon>Ustilaginomycotina</taxon>
        <taxon>Exobasidiomycetes</taxon>
        <taxon>Exobasidiales</taxon>
        <taxon>Cryptobasidiaceae</taxon>
        <taxon>Acaromyces</taxon>
    </lineage>
</organism>
<keyword evidence="8" id="KW-1185">Reference proteome</keyword>
<protein>
    <submittedName>
        <fullName evidence="7">Acetyl-CoA synthetase-like protein</fullName>
    </submittedName>
</protein>
<dbReference type="InterPro" id="IPR000873">
    <property type="entry name" value="AMP-dep_synth/lig_dom"/>
</dbReference>
<dbReference type="RefSeq" id="XP_025374319.1">
    <property type="nucleotide sequence ID" value="XM_025525366.1"/>
</dbReference>
<evidence type="ECO:0000256" key="4">
    <source>
        <dbReference type="SAM" id="MobiDB-lite"/>
    </source>
</evidence>
<dbReference type="Pfam" id="PF07993">
    <property type="entry name" value="NAD_binding_4"/>
    <property type="match status" value="1"/>
</dbReference>
<evidence type="ECO:0000313" key="8">
    <source>
        <dbReference type="Proteomes" id="UP000245768"/>
    </source>
</evidence>
<dbReference type="PANTHER" id="PTHR43439:SF2">
    <property type="entry name" value="ENZYME, PUTATIVE (JCVI)-RELATED"/>
    <property type="match status" value="1"/>
</dbReference>
<dbReference type="PANTHER" id="PTHR43439">
    <property type="entry name" value="PHENYLACETATE-COENZYME A LIGASE"/>
    <property type="match status" value="1"/>
</dbReference>